<feature type="domain" description="Peptidase S49" evidence="6">
    <location>
        <begin position="87"/>
        <end position="238"/>
    </location>
</feature>
<evidence type="ECO:0000256" key="2">
    <source>
        <dbReference type="ARBA" id="ARBA00022670"/>
    </source>
</evidence>
<accession>F2LXQ4</accession>
<feature type="transmembrane region" description="Helical" evidence="5">
    <location>
        <begin position="7"/>
        <end position="26"/>
    </location>
</feature>
<dbReference type="InterPro" id="IPR047272">
    <property type="entry name" value="S49_SppA_C"/>
</dbReference>
<keyword evidence="5" id="KW-1133">Transmembrane helix</keyword>
<protein>
    <submittedName>
        <fullName evidence="7">Signal peptide peptidase SppA, 36K type</fullName>
    </submittedName>
</protein>
<reference evidence="7 8" key="1">
    <citation type="journal article" date="2011" name="Stand. Genomic Sci.">
        <title>Complete genome sequence of the thermophilic sulfur-reducer Hippea maritima type strain (MH(2)).</title>
        <authorList>
            <person name="Huntemann M."/>
            <person name="Lu M."/>
            <person name="Nolan M."/>
            <person name="Lapidus A."/>
            <person name="Lucas S."/>
            <person name="Hammon N."/>
            <person name="Deshpande S."/>
            <person name="Cheng J.F."/>
            <person name="Tapia R."/>
            <person name="Han C."/>
            <person name="Goodwin L."/>
            <person name="Pitluck S."/>
            <person name="Liolios K."/>
            <person name="Pagani I."/>
            <person name="Ivanova N."/>
            <person name="Ovchinikova G."/>
            <person name="Pati A."/>
            <person name="Chen A."/>
            <person name="Palaniappan K."/>
            <person name="Land M."/>
            <person name="Hauser L."/>
            <person name="Jeffries C.D."/>
            <person name="Detter J.C."/>
            <person name="Brambilla E.M."/>
            <person name="Rohde M."/>
            <person name="Spring S."/>
            <person name="Goker M."/>
            <person name="Woyke T."/>
            <person name="Bristow J."/>
            <person name="Eisen J.A."/>
            <person name="Markowitz V."/>
            <person name="Hugenholtz P."/>
            <person name="Kyrpides N.C."/>
            <person name="Klenk H.P."/>
            <person name="Mavromatis K."/>
        </authorList>
    </citation>
    <scope>NUCLEOTIDE SEQUENCE [LARGE SCALE GENOMIC DNA]</scope>
    <source>
        <strain evidence="8">ATCC 700847 / DSM 10411 / MH2</strain>
    </source>
</reference>
<dbReference type="GO" id="GO:0006508">
    <property type="term" value="P:proteolysis"/>
    <property type="evidence" value="ECO:0007669"/>
    <property type="project" value="UniProtKB-KW"/>
</dbReference>
<keyword evidence="4" id="KW-0720">Serine protease</keyword>
<dbReference type="KEGG" id="hmr:Hipma_1338"/>
<dbReference type="CDD" id="cd07023">
    <property type="entry name" value="S49_Sppa_N_C"/>
    <property type="match status" value="1"/>
</dbReference>
<dbReference type="PANTHER" id="PTHR42987:SF4">
    <property type="entry name" value="PROTEASE SOHB-RELATED"/>
    <property type="match status" value="1"/>
</dbReference>
<evidence type="ECO:0000313" key="7">
    <source>
        <dbReference type="EMBL" id="AEA34295.1"/>
    </source>
</evidence>
<comment type="similarity">
    <text evidence="1">Belongs to the peptidase S49 family.</text>
</comment>
<proteinExistence type="inferred from homology"/>
<dbReference type="Gene3D" id="3.90.226.10">
    <property type="entry name" value="2-enoyl-CoA Hydratase, Chain A, domain 1"/>
    <property type="match status" value="2"/>
</dbReference>
<dbReference type="NCBIfam" id="TIGR00706">
    <property type="entry name" value="SppA_dom"/>
    <property type="match status" value="1"/>
</dbReference>
<organism evidence="7 8">
    <name type="scientific">Hippea maritima (strain ATCC 700847 / DSM 10411 / MH2)</name>
    <dbReference type="NCBI Taxonomy" id="760142"/>
    <lineage>
        <taxon>Bacteria</taxon>
        <taxon>Pseudomonadati</taxon>
        <taxon>Campylobacterota</taxon>
        <taxon>Desulfurellia</taxon>
        <taxon>Desulfurellales</taxon>
        <taxon>Hippeaceae</taxon>
        <taxon>Hippea</taxon>
    </lineage>
</organism>
<evidence type="ECO:0000256" key="3">
    <source>
        <dbReference type="ARBA" id="ARBA00022801"/>
    </source>
</evidence>
<dbReference type="eggNOG" id="COG0616">
    <property type="taxonomic scope" value="Bacteria"/>
</dbReference>
<evidence type="ECO:0000259" key="6">
    <source>
        <dbReference type="Pfam" id="PF01343"/>
    </source>
</evidence>
<dbReference type="InParanoid" id="F2LXQ4"/>
<evidence type="ECO:0000256" key="5">
    <source>
        <dbReference type="SAM" id="Phobius"/>
    </source>
</evidence>
<keyword evidence="3" id="KW-0378">Hydrolase</keyword>
<dbReference type="OrthoDB" id="9764363at2"/>
<dbReference type="GO" id="GO:0008236">
    <property type="term" value="F:serine-type peptidase activity"/>
    <property type="evidence" value="ECO:0007669"/>
    <property type="project" value="UniProtKB-KW"/>
</dbReference>
<dbReference type="EMBL" id="CP002606">
    <property type="protein sequence ID" value="AEA34295.1"/>
    <property type="molecule type" value="Genomic_DNA"/>
</dbReference>
<evidence type="ECO:0000313" key="8">
    <source>
        <dbReference type="Proteomes" id="UP000008139"/>
    </source>
</evidence>
<dbReference type="Pfam" id="PF01343">
    <property type="entry name" value="Peptidase_S49"/>
    <property type="match status" value="1"/>
</dbReference>
<gene>
    <name evidence="7" type="ordered locus">Hipma_1338</name>
</gene>
<keyword evidence="5" id="KW-0812">Transmembrane</keyword>
<dbReference type="Proteomes" id="UP000008139">
    <property type="component" value="Chromosome"/>
</dbReference>
<evidence type="ECO:0000256" key="1">
    <source>
        <dbReference type="ARBA" id="ARBA00008683"/>
    </source>
</evidence>
<dbReference type="STRING" id="760142.Hipma_1338"/>
<keyword evidence="8" id="KW-1185">Reference proteome</keyword>
<evidence type="ECO:0000256" key="4">
    <source>
        <dbReference type="ARBA" id="ARBA00022825"/>
    </source>
</evidence>
<reference evidence="8" key="2">
    <citation type="submission" date="2011-03" db="EMBL/GenBank/DDBJ databases">
        <title>The complete genome of Hippea maritima DSM 10411.</title>
        <authorList>
            <consortium name="US DOE Joint Genome Institute (JGI-PGF)"/>
            <person name="Lucas S."/>
            <person name="Copeland A."/>
            <person name="Lapidus A."/>
            <person name="Bruce D."/>
            <person name="Goodwin L."/>
            <person name="Pitluck S."/>
            <person name="Peters L."/>
            <person name="Kyrpides N."/>
            <person name="Mavromatis K."/>
            <person name="Pagani I."/>
            <person name="Ivanova N."/>
            <person name="Mikhailova N."/>
            <person name="Lu M."/>
            <person name="Detter J.C."/>
            <person name="Tapia R."/>
            <person name="Han C."/>
            <person name="Land M."/>
            <person name="Hauser L."/>
            <person name="Markowitz V."/>
            <person name="Cheng J.-F."/>
            <person name="Hugenholtz P."/>
            <person name="Woyke T."/>
            <person name="Wu D."/>
            <person name="Spring S."/>
            <person name="Schroeder M."/>
            <person name="Brambilla E."/>
            <person name="Klenk H.-P."/>
            <person name="Eisen J.A."/>
        </authorList>
    </citation>
    <scope>NUCLEOTIDE SEQUENCE [LARGE SCALE GENOMIC DNA]</scope>
    <source>
        <strain evidence="8">ATCC 700847 / DSM 10411 / MH2</strain>
    </source>
</reference>
<sequence length="278" mass="30602">MIKKATLAVVLLTIIVFIVSMVYFAFNVPNVAVLSINGVINQKKTDNWIRALNKIKRESNIKAVLLKIDSPGGEAVSSQRLYFAIKDLSKTKPVVCLIETIGASGAYYAASASNKIVSYPASIIGSIGVLFETLNVAKLSKRLGVKAFVVKSGKLKDAGNPFREPTKEDEEMINNVVNDIYNQFLDDVARGRNMESQKLKRYANGSIFSGRLALKIGLVDSTGGLKDAKKYIKRLTKIKKIKLYSFNRKPSTAGKLLKGLAENIIELLERPSVKAIYQ</sequence>
<dbReference type="InterPro" id="IPR029045">
    <property type="entry name" value="ClpP/crotonase-like_dom_sf"/>
</dbReference>
<keyword evidence="5" id="KW-0472">Membrane</keyword>
<keyword evidence="2" id="KW-0645">Protease</keyword>
<dbReference type="HOGENOM" id="CLU_046540_0_0_7"/>
<dbReference type="InterPro" id="IPR004635">
    <property type="entry name" value="Pept_S49_SppA"/>
</dbReference>
<name>F2LXQ4_HIPMA</name>
<dbReference type="AlphaFoldDB" id="F2LXQ4"/>
<dbReference type="SUPFAM" id="SSF52096">
    <property type="entry name" value="ClpP/crotonase"/>
    <property type="match status" value="1"/>
</dbReference>
<dbReference type="InterPro" id="IPR002142">
    <property type="entry name" value="Peptidase_S49"/>
</dbReference>
<dbReference type="PANTHER" id="PTHR42987">
    <property type="entry name" value="PEPTIDASE S49"/>
    <property type="match status" value="1"/>
</dbReference>
<dbReference type="RefSeq" id="WP_013682327.1">
    <property type="nucleotide sequence ID" value="NC_015318.1"/>
</dbReference>